<evidence type="ECO:0000313" key="1">
    <source>
        <dbReference type="Proteomes" id="UP000046392"/>
    </source>
</evidence>
<name>A0A0N5C709_STREA</name>
<accession>A0A0N5C709</accession>
<dbReference type="Gene3D" id="3.90.550.10">
    <property type="entry name" value="Spore Coat Polysaccharide Biosynthesis Protein SpsA, Chain A"/>
    <property type="match status" value="1"/>
</dbReference>
<protein>
    <submittedName>
        <fullName evidence="2">Glycosyltransferase</fullName>
    </submittedName>
</protein>
<evidence type="ECO:0000313" key="2">
    <source>
        <dbReference type="WBParaSite" id="SPAL_0001372400.1"/>
    </source>
</evidence>
<dbReference type="STRING" id="174720.A0A0N5C709"/>
<dbReference type="Proteomes" id="UP000046392">
    <property type="component" value="Unplaced"/>
</dbReference>
<dbReference type="InterPro" id="IPR029044">
    <property type="entry name" value="Nucleotide-diphossugar_trans"/>
</dbReference>
<keyword evidence="1" id="KW-1185">Reference proteome</keyword>
<organism evidence="1 2">
    <name type="scientific">Strongyloides papillosus</name>
    <name type="common">Intestinal threadworm</name>
    <dbReference type="NCBI Taxonomy" id="174720"/>
    <lineage>
        <taxon>Eukaryota</taxon>
        <taxon>Metazoa</taxon>
        <taxon>Ecdysozoa</taxon>
        <taxon>Nematoda</taxon>
        <taxon>Chromadorea</taxon>
        <taxon>Rhabditida</taxon>
        <taxon>Tylenchina</taxon>
        <taxon>Panagrolaimomorpha</taxon>
        <taxon>Strongyloidoidea</taxon>
        <taxon>Strongyloididae</taxon>
        <taxon>Strongyloides</taxon>
    </lineage>
</organism>
<dbReference type="AlphaFoldDB" id="A0A0N5C709"/>
<dbReference type="PANTHER" id="PTHR31562">
    <property type="entry name" value="PROTEIN CBG18972"/>
    <property type="match status" value="1"/>
</dbReference>
<sequence>MKDNFEDGDIVLFIDADIGVINPSYILEQFIPRNNEEVILCERIFNHEIMAGSFFLKNSDYTRKFLLNWSSYDFKHPKSVDCSDNVGLHYFLLDYIPDELKKKNKKCYELWEHSRNWKDCSVFVACLRYIINNASSYNSSLDDNDYYILDNGRIKITKKDSKKVWVRDIWLTGSMWSSNDFMLHALKIDTIGYFGFFSWHLPIKFDEFNLNSCYSANYLNNWVYYKKYFTTNTHVKSLINKTIDNTRKLYQEELKESGILN</sequence>
<dbReference type="WBParaSite" id="SPAL_0001372400.1">
    <property type="protein sequence ID" value="SPAL_0001372400.1"/>
    <property type="gene ID" value="SPAL_0001372400"/>
</dbReference>
<proteinExistence type="predicted"/>
<reference evidence="2" key="1">
    <citation type="submission" date="2017-02" db="UniProtKB">
        <authorList>
            <consortium name="WormBaseParasite"/>
        </authorList>
    </citation>
    <scope>IDENTIFICATION</scope>
</reference>
<dbReference type="PANTHER" id="PTHR31562:SF4">
    <property type="entry name" value="DUF268 DOMAIN-CONTAINING PROTEIN-RELATED"/>
    <property type="match status" value="1"/>
</dbReference>
<dbReference type="Pfam" id="PF03314">
    <property type="entry name" value="DUF273"/>
    <property type="match status" value="1"/>
</dbReference>
<dbReference type="InterPro" id="IPR004988">
    <property type="entry name" value="DUF273"/>
</dbReference>